<dbReference type="InterPro" id="IPR046797">
    <property type="entry name" value="PDDEXK_12"/>
</dbReference>
<proteinExistence type="predicted"/>
<protein>
    <recommendedName>
        <fullName evidence="2">PD-(D/E)XK nuclease-like domain-containing protein</fullName>
    </recommendedName>
</protein>
<feature type="domain" description="PD-(D/E)XK nuclease-like" evidence="2">
    <location>
        <begin position="238"/>
        <end position="475"/>
    </location>
</feature>
<dbReference type="Proteomes" id="UP001375240">
    <property type="component" value="Unassembled WGS sequence"/>
</dbReference>
<dbReference type="AlphaFoldDB" id="A0AAV9V1H4"/>
<feature type="region of interest" description="Disordered" evidence="1">
    <location>
        <begin position="342"/>
        <end position="363"/>
    </location>
</feature>
<feature type="compositionally biased region" description="Polar residues" evidence="1">
    <location>
        <begin position="162"/>
        <end position="177"/>
    </location>
</feature>
<sequence length="507" mass="56618">MPVDVCRKRGLDTAFKDSRPKRLRYTNIHGTDPTHLACDEATNSSYILDWLREIRRYDSLNSPTMDGVGAGRGRESPLPPLQSLHIDDQQQQSPTPSKPRNPSPKRAYSEISRSSNTGIPSARTPDVTKKVTNIPRKIAAAATRRNSSSSRSSQVSTGTKSRNTSPTKYTASTTISVRRSRMRSCDPPFIFGHNHYLLQGKRMPVDVVEMRRLFNSDILVEQSLDRRKMDELKDAYPDEHFAEHLFTDTPKHGDALWEHVEEIWLRGNENFHNDSDEASWSKLVELIWEGIPKRGLKAARPSLKVTPAISRTISDNVRSTKAPDLKSDILIEANPYFPSPFQQSRDAGLRPPPEIEHSFSPSTHPSSEYCPAFCAIEVKAERGDAQEAQTQAAVLGTAILMKAREIGAGEDVVPCVPAVMAIGKAWSLNLIYEEADKGVVIAGPWPIGETYSILGTLKVVLAVEAMREYASGKWWADFVNGSCRTLLDQQVYDYEDLREGDVEESLD</sequence>
<evidence type="ECO:0000256" key="1">
    <source>
        <dbReference type="SAM" id="MobiDB-lite"/>
    </source>
</evidence>
<comment type="caution">
    <text evidence="3">The sequence shown here is derived from an EMBL/GenBank/DDBJ whole genome shotgun (WGS) entry which is preliminary data.</text>
</comment>
<reference evidence="3 4" key="1">
    <citation type="submission" date="2019-10" db="EMBL/GenBank/DDBJ databases">
        <authorList>
            <person name="Palmer J.M."/>
        </authorList>
    </citation>
    <scope>NUCLEOTIDE SEQUENCE [LARGE SCALE GENOMIC DNA]</scope>
    <source>
        <strain evidence="3 4">TWF696</strain>
    </source>
</reference>
<gene>
    <name evidence="3" type="ORF">TWF696_004924</name>
</gene>
<organism evidence="3 4">
    <name type="scientific">Orbilia brochopaga</name>
    <dbReference type="NCBI Taxonomy" id="3140254"/>
    <lineage>
        <taxon>Eukaryota</taxon>
        <taxon>Fungi</taxon>
        <taxon>Dikarya</taxon>
        <taxon>Ascomycota</taxon>
        <taxon>Pezizomycotina</taxon>
        <taxon>Orbiliomycetes</taxon>
        <taxon>Orbiliales</taxon>
        <taxon>Orbiliaceae</taxon>
        <taxon>Orbilia</taxon>
    </lineage>
</organism>
<keyword evidence="4" id="KW-1185">Reference proteome</keyword>
<evidence type="ECO:0000313" key="4">
    <source>
        <dbReference type="Proteomes" id="UP001375240"/>
    </source>
</evidence>
<feature type="compositionally biased region" description="Low complexity" evidence="1">
    <location>
        <begin position="139"/>
        <end position="161"/>
    </location>
</feature>
<evidence type="ECO:0000259" key="2">
    <source>
        <dbReference type="Pfam" id="PF20516"/>
    </source>
</evidence>
<accession>A0AAV9V1H4</accession>
<dbReference type="Pfam" id="PF20516">
    <property type="entry name" value="PDDEXK_12"/>
    <property type="match status" value="1"/>
</dbReference>
<name>A0AAV9V1H4_9PEZI</name>
<evidence type="ECO:0000313" key="3">
    <source>
        <dbReference type="EMBL" id="KAK6352930.1"/>
    </source>
</evidence>
<feature type="region of interest" description="Disordered" evidence="1">
    <location>
        <begin position="60"/>
        <end position="178"/>
    </location>
</feature>
<dbReference type="EMBL" id="JAVHNQ010000003">
    <property type="protein sequence ID" value="KAK6352930.1"/>
    <property type="molecule type" value="Genomic_DNA"/>
</dbReference>